<dbReference type="AlphaFoldDB" id="A0AAD5RZF8"/>
<feature type="non-terminal residue" evidence="5">
    <location>
        <position position="343"/>
    </location>
</feature>
<dbReference type="SUPFAM" id="SSF46689">
    <property type="entry name" value="Homeodomain-like"/>
    <property type="match status" value="1"/>
</dbReference>
<reference evidence="5" key="1">
    <citation type="submission" date="2020-05" db="EMBL/GenBank/DDBJ databases">
        <title>Phylogenomic resolution of chytrid fungi.</title>
        <authorList>
            <person name="Stajich J.E."/>
            <person name="Amses K."/>
            <person name="Simmons R."/>
            <person name="Seto K."/>
            <person name="Myers J."/>
            <person name="Bonds A."/>
            <person name="Quandt C.A."/>
            <person name="Barry K."/>
            <person name="Liu P."/>
            <person name="Grigoriev I."/>
            <person name="Longcore J.E."/>
            <person name="James T.Y."/>
        </authorList>
    </citation>
    <scope>NUCLEOTIDE SEQUENCE</scope>
    <source>
        <strain evidence="5">JEL0318</strain>
    </source>
</reference>
<keyword evidence="6" id="KW-1185">Reference proteome</keyword>
<dbReference type="InterPro" id="IPR001005">
    <property type="entry name" value="SANT/Myb"/>
</dbReference>
<feature type="domain" description="Myb-like" evidence="4">
    <location>
        <begin position="150"/>
        <end position="211"/>
    </location>
</feature>
<comment type="caution">
    <text evidence="5">The sequence shown here is derived from an EMBL/GenBank/DDBJ whole genome shotgun (WGS) entry which is preliminary data.</text>
</comment>
<dbReference type="PANTHER" id="PTHR46380">
    <property type="entry name" value="CYCLIN-D-BINDING MYB-LIKE TRANSCRIPTION FACTOR 1"/>
    <property type="match status" value="1"/>
</dbReference>
<comment type="subcellular location">
    <subcellularLocation>
        <location evidence="1">Nucleus</location>
    </subcellularLocation>
</comment>
<dbReference type="EMBL" id="JADGJD010002968">
    <property type="protein sequence ID" value="KAJ3026743.1"/>
    <property type="molecule type" value="Genomic_DNA"/>
</dbReference>
<proteinExistence type="predicted"/>
<dbReference type="PANTHER" id="PTHR46380:SF2">
    <property type="entry name" value="CYCLIN-D-BINDING MYB-LIKE TRANSCRIPTION FACTOR 1"/>
    <property type="match status" value="1"/>
</dbReference>
<dbReference type="Gene3D" id="1.10.10.60">
    <property type="entry name" value="Homeodomain-like"/>
    <property type="match status" value="1"/>
</dbReference>
<protein>
    <submittedName>
        <fullName evidence="5">RNA polymerase I enhancer binding protein</fullName>
    </submittedName>
</protein>
<dbReference type="Pfam" id="PF13921">
    <property type="entry name" value="Myb_DNA-bind_6"/>
    <property type="match status" value="1"/>
</dbReference>
<keyword evidence="3" id="KW-0539">Nucleus</keyword>
<organism evidence="5 6">
    <name type="scientific">Rhizophlyctis rosea</name>
    <dbReference type="NCBI Taxonomy" id="64517"/>
    <lineage>
        <taxon>Eukaryota</taxon>
        <taxon>Fungi</taxon>
        <taxon>Fungi incertae sedis</taxon>
        <taxon>Chytridiomycota</taxon>
        <taxon>Chytridiomycota incertae sedis</taxon>
        <taxon>Chytridiomycetes</taxon>
        <taxon>Rhizophlyctidales</taxon>
        <taxon>Rhizophlyctidaceae</taxon>
        <taxon>Rhizophlyctis</taxon>
    </lineage>
</organism>
<name>A0AAD5RZF8_9FUNG</name>
<dbReference type="InterPro" id="IPR051651">
    <property type="entry name" value="DMTF1_DNA-bind_reg"/>
</dbReference>
<evidence type="ECO:0000256" key="2">
    <source>
        <dbReference type="ARBA" id="ARBA00023125"/>
    </source>
</evidence>
<evidence type="ECO:0000313" key="5">
    <source>
        <dbReference type="EMBL" id="KAJ3026743.1"/>
    </source>
</evidence>
<evidence type="ECO:0000259" key="4">
    <source>
        <dbReference type="PROSITE" id="PS50090"/>
    </source>
</evidence>
<evidence type="ECO:0000313" key="6">
    <source>
        <dbReference type="Proteomes" id="UP001212841"/>
    </source>
</evidence>
<dbReference type="GO" id="GO:0000976">
    <property type="term" value="F:transcription cis-regulatory region binding"/>
    <property type="evidence" value="ECO:0007669"/>
    <property type="project" value="TreeGrafter"/>
</dbReference>
<dbReference type="CDD" id="cd00167">
    <property type="entry name" value="SANT"/>
    <property type="match status" value="1"/>
</dbReference>
<dbReference type="GO" id="GO:0003700">
    <property type="term" value="F:DNA-binding transcription factor activity"/>
    <property type="evidence" value="ECO:0007669"/>
    <property type="project" value="TreeGrafter"/>
</dbReference>
<dbReference type="SMART" id="SM00717">
    <property type="entry name" value="SANT"/>
    <property type="match status" value="3"/>
</dbReference>
<gene>
    <name evidence="5" type="primary">REB1</name>
    <name evidence="5" type="ORF">HK097_006305</name>
</gene>
<accession>A0AAD5RZF8</accession>
<dbReference type="GO" id="GO:0005634">
    <property type="term" value="C:nucleus"/>
    <property type="evidence" value="ECO:0007669"/>
    <property type="project" value="UniProtKB-SubCell"/>
</dbReference>
<dbReference type="Proteomes" id="UP001212841">
    <property type="component" value="Unassembled WGS sequence"/>
</dbReference>
<evidence type="ECO:0000256" key="1">
    <source>
        <dbReference type="ARBA" id="ARBA00004123"/>
    </source>
</evidence>
<dbReference type="InterPro" id="IPR009057">
    <property type="entry name" value="Homeodomain-like_sf"/>
</dbReference>
<keyword evidence="2" id="KW-0238">DNA-binding</keyword>
<evidence type="ECO:0000256" key="3">
    <source>
        <dbReference type="ARBA" id="ARBA00023242"/>
    </source>
</evidence>
<dbReference type="PROSITE" id="PS50090">
    <property type="entry name" value="MYB_LIKE"/>
    <property type="match status" value="2"/>
</dbReference>
<feature type="domain" description="Myb-like" evidence="4">
    <location>
        <begin position="108"/>
        <end position="149"/>
    </location>
</feature>
<sequence length="343" mass="41029">MREEYKTFNKGPFTTWERQQIEHAVQHYIRLKSVPRDEFYMLCNRKIVHDKNPNNADSPFAKKNPYNEPYYNDFWKTIAETAKLNRCLNHIHAFMVRKYSMSRNDGKRWTKEEDEELRRYRDLGMKWSEIIRTLGRTGAKSRWITMMRWENDMNMGIWSPEENKIFAKACRDLMAEYEITDVWDFNHWQEVAAVVKTRDVVQCKEHFPGLIDKYGNLENVGEPAGSYNRDVWTRQDDLDLVTKLYTVSADFNDESDVNWDVLRGTGWRRWSLDKLKYRWMKMRSRVPNLDMLTFHEALQYCVEHINKVSRKPWPNDVVSQEFIFDSDEEDEEVVDCVGGEVAG</sequence>